<dbReference type="GO" id="GO:0005524">
    <property type="term" value="F:ATP binding"/>
    <property type="evidence" value="ECO:0007669"/>
    <property type="project" value="InterPro"/>
</dbReference>
<dbReference type="GO" id="GO:0005634">
    <property type="term" value="C:nucleus"/>
    <property type="evidence" value="ECO:0000318"/>
    <property type="project" value="GO_Central"/>
</dbReference>
<dbReference type="GO" id="GO:0005737">
    <property type="term" value="C:cytoplasm"/>
    <property type="evidence" value="ECO:0000318"/>
    <property type="project" value="GO_Central"/>
</dbReference>
<dbReference type="Proteomes" id="UP000005239">
    <property type="component" value="Unassembled WGS sequence"/>
</dbReference>
<dbReference type="Pfam" id="PF00069">
    <property type="entry name" value="Pkinase"/>
    <property type="match status" value="1"/>
</dbReference>
<dbReference type="AlphaFoldDB" id="A0A2A6BBJ3"/>
<dbReference type="FunFam" id="1.10.510.10:FF:001002">
    <property type="entry name" value="Protein CBG10779"/>
    <property type="match status" value="1"/>
</dbReference>
<dbReference type="Gene3D" id="1.10.510.10">
    <property type="entry name" value="Transferase(Phosphotransferase) domain 1"/>
    <property type="match status" value="1"/>
</dbReference>
<evidence type="ECO:0000313" key="1">
    <source>
        <dbReference type="EnsemblMetazoa" id="PPA37500.1"/>
    </source>
</evidence>
<gene>
    <name evidence="1" type="primary">WBGene00275869</name>
</gene>
<dbReference type="SUPFAM" id="SSF56112">
    <property type="entry name" value="Protein kinase-like (PK-like)"/>
    <property type="match status" value="1"/>
</dbReference>
<reference evidence="2" key="1">
    <citation type="journal article" date="2008" name="Nat. Genet.">
        <title>The Pristionchus pacificus genome provides a unique perspective on nematode lifestyle and parasitism.</title>
        <authorList>
            <person name="Dieterich C."/>
            <person name="Clifton S.W."/>
            <person name="Schuster L.N."/>
            <person name="Chinwalla A."/>
            <person name="Delehaunty K."/>
            <person name="Dinkelacker I."/>
            <person name="Fulton L."/>
            <person name="Fulton R."/>
            <person name="Godfrey J."/>
            <person name="Minx P."/>
            <person name="Mitreva M."/>
            <person name="Roeseler W."/>
            <person name="Tian H."/>
            <person name="Witte H."/>
            <person name="Yang S.P."/>
            <person name="Wilson R.K."/>
            <person name="Sommer R.J."/>
        </authorList>
    </citation>
    <scope>NUCLEOTIDE SEQUENCE [LARGE SCALE GENOMIC DNA]</scope>
    <source>
        <strain evidence="2">PS312</strain>
    </source>
</reference>
<dbReference type="InterPro" id="IPR000719">
    <property type="entry name" value="Prot_kinase_dom"/>
</dbReference>
<accession>A0A8R1YTA6</accession>
<accession>A0A2A6BBJ3</accession>
<dbReference type="EnsemblMetazoa" id="PPA37500.1">
    <property type="protein sequence ID" value="PPA37500.1"/>
    <property type="gene ID" value="WBGene00275869"/>
</dbReference>
<dbReference type="GO" id="GO:0007165">
    <property type="term" value="P:signal transduction"/>
    <property type="evidence" value="ECO:0000318"/>
    <property type="project" value="GO_Central"/>
</dbReference>
<reference evidence="1" key="2">
    <citation type="submission" date="2022-06" db="UniProtKB">
        <authorList>
            <consortium name="EnsemblMetazoa"/>
        </authorList>
    </citation>
    <scope>IDENTIFICATION</scope>
    <source>
        <strain evidence="1">PS312</strain>
    </source>
</reference>
<protein>
    <submittedName>
        <fullName evidence="1">Protein kinase domain-containing protein</fullName>
    </submittedName>
</protein>
<proteinExistence type="predicted"/>
<dbReference type="PANTHER" id="PTHR11909">
    <property type="entry name" value="CASEIN KINASE-RELATED"/>
    <property type="match status" value="1"/>
</dbReference>
<dbReference type="PROSITE" id="PS50011">
    <property type="entry name" value="PROTEIN_KINASE_DOM"/>
    <property type="match status" value="1"/>
</dbReference>
<organism evidence="1 2">
    <name type="scientific">Pristionchus pacificus</name>
    <name type="common">Parasitic nematode worm</name>
    <dbReference type="NCBI Taxonomy" id="54126"/>
    <lineage>
        <taxon>Eukaryota</taxon>
        <taxon>Metazoa</taxon>
        <taxon>Ecdysozoa</taxon>
        <taxon>Nematoda</taxon>
        <taxon>Chromadorea</taxon>
        <taxon>Rhabditida</taxon>
        <taxon>Rhabditina</taxon>
        <taxon>Diplogasteromorpha</taxon>
        <taxon>Diplogasteroidea</taxon>
        <taxon>Neodiplogasteridae</taxon>
        <taxon>Pristionchus</taxon>
    </lineage>
</organism>
<dbReference type="SMART" id="SM00220">
    <property type="entry name" value="S_TKc"/>
    <property type="match status" value="1"/>
</dbReference>
<dbReference type="OrthoDB" id="5979581at2759"/>
<dbReference type="InterPro" id="IPR050235">
    <property type="entry name" value="CK1_Ser-Thr_kinase"/>
</dbReference>
<dbReference type="GO" id="GO:0004674">
    <property type="term" value="F:protein serine/threonine kinase activity"/>
    <property type="evidence" value="ECO:0000318"/>
    <property type="project" value="GO_Central"/>
</dbReference>
<evidence type="ECO:0000313" key="2">
    <source>
        <dbReference type="Proteomes" id="UP000005239"/>
    </source>
</evidence>
<name>A0A2A6BBJ3_PRIPA</name>
<sequence>MAELVDFQNGKVICGRWKVSSQLGAGGCGAVYKVEDLFNKGFSAAMKVESNDVGNMGVLKLEVQVLAKLKDLPDAFRLYDMGKRKKYSFMVMSLGGQDLLNLAMKSPKTLSLPTIARIGIMCLSAIKSIHDVGFVHRDVKPGNFVQGCTTGRLSRLLYLIDFGLIRAYMKEGKDGEMKMRKARTTVALRGTFRYCSLNTHNRIEQGRVDDLYSLLHVLQAINRGLPWDGMKDEKEIMKKKAMDPNIIFKDAPPEFVTIAEYLMTVSTIEKPDYVKVYKLFYEELERNNVNFLTPYEWETKKNDVNTMVEPSKHERKTFQKDSDEKLQYRIYPQLHPKKFEDAGVQLKC</sequence>
<keyword evidence="2" id="KW-1185">Reference proteome</keyword>
<dbReference type="InterPro" id="IPR011009">
    <property type="entry name" value="Kinase-like_dom_sf"/>
</dbReference>